<name>A0A1L9UE34_ASPBC</name>
<organism evidence="1 2">
    <name type="scientific">Aspergillus brasiliensis (strain CBS 101740 / IMI 381727 / IBT 21946)</name>
    <dbReference type="NCBI Taxonomy" id="767769"/>
    <lineage>
        <taxon>Eukaryota</taxon>
        <taxon>Fungi</taxon>
        <taxon>Dikarya</taxon>
        <taxon>Ascomycota</taxon>
        <taxon>Pezizomycotina</taxon>
        <taxon>Eurotiomycetes</taxon>
        <taxon>Eurotiomycetidae</taxon>
        <taxon>Eurotiales</taxon>
        <taxon>Aspergillaceae</taxon>
        <taxon>Aspergillus</taxon>
        <taxon>Aspergillus subgen. Circumdati</taxon>
    </lineage>
</organism>
<proteinExistence type="predicted"/>
<dbReference type="STRING" id="767769.A0A1L9UE34"/>
<gene>
    <name evidence="1" type="ORF">ASPBRDRAFT_45244</name>
</gene>
<dbReference type="Proteomes" id="UP000184499">
    <property type="component" value="Unassembled WGS sequence"/>
</dbReference>
<protein>
    <submittedName>
        <fullName evidence="1">Uncharacterized protein</fullName>
    </submittedName>
</protein>
<sequence>MSTDHPILSEPEVEEMTANEYNLLTWGIDPWVAAITIRRFVVVQQGTKSCLCLGIHT</sequence>
<evidence type="ECO:0000313" key="1">
    <source>
        <dbReference type="EMBL" id="OJJ69932.1"/>
    </source>
</evidence>
<dbReference type="EMBL" id="KV878687">
    <property type="protein sequence ID" value="OJJ69932.1"/>
    <property type="molecule type" value="Genomic_DNA"/>
</dbReference>
<dbReference type="GeneID" id="93577840"/>
<dbReference type="VEuPathDB" id="FungiDB:ASPBRDRAFT_45244"/>
<dbReference type="OrthoDB" id="4491715at2759"/>
<reference evidence="2" key="1">
    <citation type="journal article" date="2017" name="Genome Biol.">
        <title>Comparative genomics reveals high biological diversity and specific adaptations in the industrially and medically important fungal genus Aspergillus.</title>
        <authorList>
            <person name="de Vries R.P."/>
            <person name="Riley R."/>
            <person name="Wiebenga A."/>
            <person name="Aguilar-Osorio G."/>
            <person name="Amillis S."/>
            <person name="Uchima C.A."/>
            <person name="Anderluh G."/>
            <person name="Asadollahi M."/>
            <person name="Askin M."/>
            <person name="Barry K."/>
            <person name="Battaglia E."/>
            <person name="Bayram O."/>
            <person name="Benocci T."/>
            <person name="Braus-Stromeyer S.A."/>
            <person name="Caldana C."/>
            <person name="Canovas D."/>
            <person name="Cerqueira G.C."/>
            <person name="Chen F."/>
            <person name="Chen W."/>
            <person name="Choi C."/>
            <person name="Clum A."/>
            <person name="Dos Santos R.A."/>
            <person name="Damasio A.R."/>
            <person name="Diallinas G."/>
            <person name="Emri T."/>
            <person name="Fekete E."/>
            <person name="Flipphi M."/>
            <person name="Freyberg S."/>
            <person name="Gallo A."/>
            <person name="Gournas C."/>
            <person name="Habgood R."/>
            <person name="Hainaut M."/>
            <person name="Harispe M.L."/>
            <person name="Henrissat B."/>
            <person name="Hilden K.S."/>
            <person name="Hope R."/>
            <person name="Hossain A."/>
            <person name="Karabika E."/>
            <person name="Karaffa L."/>
            <person name="Karanyi Z."/>
            <person name="Krasevec N."/>
            <person name="Kuo A."/>
            <person name="Kusch H."/>
            <person name="LaButti K."/>
            <person name="Lagendijk E.L."/>
            <person name="Lapidus A."/>
            <person name="Levasseur A."/>
            <person name="Lindquist E."/>
            <person name="Lipzen A."/>
            <person name="Logrieco A.F."/>
            <person name="MacCabe A."/>
            <person name="Maekelae M.R."/>
            <person name="Malavazi I."/>
            <person name="Melin P."/>
            <person name="Meyer V."/>
            <person name="Mielnichuk N."/>
            <person name="Miskei M."/>
            <person name="Molnar A.P."/>
            <person name="Mule G."/>
            <person name="Ngan C.Y."/>
            <person name="Orejas M."/>
            <person name="Orosz E."/>
            <person name="Ouedraogo J.P."/>
            <person name="Overkamp K.M."/>
            <person name="Park H.-S."/>
            <person name="Perrone G."/>
            <person name="Piumi F."/>
            <person name="Punt P.J."/>
            <person name="Ram A.F."/>
            <person name="Ramon A."/>
            <person name="Rauscher S."/>
            <person name="Record E."/>
            <person name="Riano-Pachon D.M."/>
            <person name="Robert V."/>
            <person name="Roehrig J."/>
            <person name="Ruller R."/>
            <person name="Salamov A."/>
            <person name="Salih N.S."/>
            <person name="Samson R.A."/>
            <person name="Sandor E."/>
            <person name="Sanguinetti M."/>
            <person name="Schuetze T."/>
            <person name="Sepcic K."/>
            <person name="Shelest E."/>
            <person name="Sherlock G."/>
            <person name="Sophianopoulou V."/>
            <person name="Squina F.M."/>
            <person name="Sun H."/>
            <person name="Susca A."/>
            <person name="Todd R.B."/>
            <person name="Tsang A."/>
            <person name="Unkles S.E."/>
            <person name="van de Wiele N."/>
            <person name="van Rossen-Uffink D."/>
            <person name="Oliveira J.V."/>
            <person name="Vesth T.C."/>
            <person name="Visser J."/>
            <person name="Yu J.-H."/>
            <person name="Zhou M."/>
            <person name="Andersen M.R."/>
            <person name="Archer D.B."/>
            <person name="Baker S.E."/>
            <person name="Benoit I."/>
            <person name="Brakhage A.A."/>
            <person name="Braus G.H."/>
            <person name="Fischer R."/>
            <person name="Frisvad J.C."/>
            <person name="Goldman G.H."/>
            <person name="Houbraken J."/>
            <person name="Oakley B."/>
            <person name="Pocsi I."/>
            <person name="Scazzocchio C."/>
            <person name="Seiboth B."/>
            <person name="vanKuyk P.A."/>
            <person name="Wortman J."/>
            <person name="Dyer P.S."/>
            <person name="Grigoriev I.V."/>
        </authorList>
    </citation>
    <scope>NUCLEOTIDE SEQUENCE [LARGE SCALE GENOMIC DNA]</scope>
    <source>
        <strain evidence="2">CBS 101740 / IMI 381727 / IBT 21946</strain>
    </source>
</reference>
<evidence type="ECO:0000313" key="2">
    <source>
        <dbReference type="Proteomes" id="UP000184499"/>
    </source>
</evidence>
<keyword evidence="2" id="KW-1185">Reference proteome</keyword>
<dbReference type="AlphaFoldDB" id="A0A1L9UE34"/>
<accession>A0A1L9UE34</accession>
<dbReference type="RefSeq" id="XP_067477181.1">
    <property type="nucleotide sequence ID" value="XM_067625352.1"/>
</dbReference>